<dbReference type="Pfam" id="PF13181">
    <property type="entry name" value="TPR_8"/>
    <property type="match status" value="1"/>
</dbReference>
<dbReference type="Proteomes" id="UP000190774">
    <property type="component" value="Unassembled WGS sequence"/>
</dbReference>
<proteinExistence type="predicted"/>
<dbReference type="InterPro" id="IPR051012">
    <property type="entry name" value="CellSynth/LPSAsmb/PSIAsmb"/>
</dbReference>
<feature type="chain" id="PRO_5012978929" evidence="4">
    <location>
        <begin position="22"/>
        <end position="447"/>
    </location>
</feature>
<dbReference type="InterPro" id="IPR019734">
    <property type="entry name" value="TPR_rpt"/>
</dbReference>
<dbReference type="SMART" id="SM00028">
    <property type="entry name" value="TPR"/>
    <property type="match status" value="5"/>
</dbReference>
<evidence type="ECO:0000313" key="5">
    <source>
        <dbReference type="EMBL" id="SKB04877.1"/>
    </source>
</evidence>
<feature type="repeat" description="TPR" evidence="3">
    <location>
        <begin position="397"/>
        <end position="430"/>
    </location>
</feature>
<keyword evidence="1" id="KW-0677">Repeat</keyword>
<dbReference type="RefSeq" id="WP_078815290.1">
    <property type="nucleotide sequence ID" value="NZ_FUYE01000017.1"/>
</dbReference>
<evidence type="ECO:0000313" key="6">
    <source>
        <dbReference type="Proteomes" id="UP000190774"/>
    </source>
</evidence>
<dbReference type="AlphaFoldDB" id="A0A1T4YSN5"/>
<evidence type="ECO:0000256" key="1">
    <source>
        <dbReference type="ARBA" id="ARBA00022737"/>
    </source>
</evidence>
<keyword evidence="6" id="KW-1185">Reference proteome</keyword>
<keyword evidence="4" id="KW-0732">Signal</keyword>
<reference evidence="6" key="1">
    <citation type="submission" date="2017-02" db="EMBL/GenBank/DDBJ databases">
        <authorList>
            <person name="Varghese N."/>
            <person name="Submissions S."/>
        </authorList>
    </citation>
    <scope>NUCLEOTIDE SEQUENCE [LARGE SCALE GENOMIC DNA]</scope>
    <source>
        <strain evidence="6">ATCC 700200</strain>
    </source>
</reference>
<dbReference type="SUPFAM" id="SSF48452">
    <property type="entry name" value="TPR-like"/>
    <property type="match status" value="1"/>
</dbReference>
<protein>
    <submittedName>
        <fullName evidence="5">Tetratricopeptide repeat-containing protein</fullName>
    </submittedName>
</protein>
<evidence type="ECO:0000256" key="4">
    <source>
        <dbReference type="SAM" id="SignalP"/>
    </source>
</evidence>
<dbReference type="Pfam" id="PF14559">
    <property type="entry name" value="TPR_19"/>
    <property type="match status" value="1"/>
</dbReference>
<dbReference type="Pfam" id="PF13432">
    <property type="entry name" value="TPR_16"/>
    <property type="match status" value="1"/>
</dbReference>
<feature type="repeat" description="TPR" evidence="3">
    <location>
        <begin position="153"/>
        <end position="186"/>
    </location>
</feature>
<name>A0A1T4YSN5_9BACT</name>
<evidence type="ECO:0000256" key="3">
    <source>
        <dbReference type="PROSITE-ProRule" id="PRU00339"/>
    </source>
</evidence>
<accession>A0A1T4YSN5</accession>
<dbReference type="EMBL" id="FUYE01000017">
    <property type="protein sequence ID" value="SKB04877.1"/>
    <property type="molecule type" value="Genomic_DNA"/>
</dbReference>
<dbReference type="InterPro" id="IPR011990">
    <property type="entry name" value="TPR-like_helical_dom_sf"/>
</dbReference>
<dbReference type="PANTHER" id="PTHR45586">
    <property type="entry name" value="TPR REPEAT-CONTAINING PROTEIN PA4667"/>
    <property type="match status" value="1"/>
</dbReference>
<gene>
    <name evidence="5" type="ORF">SAMN02745166_04136</name>
</gene>
<dbReference type="STRING" id="48467.SAMN02745166_04136"/>
<sequence length="447" mass="49964">MKKSAFTLALFAMLSSSLSPAASLWDNPVFQKKLLGSFGYSSEVEPSMSETERADYEQILPLLKDDPDKALKYLEQLRALPNSSARFDFLIGNLHFQKDRKQEAAKEFIKALEKFPDYRQAHANLAILYAQSGAHQEAVRHFTEAIRLGAVDGTNYGLLGISYLSLENYTSAEESFRQAVVLSPDVKDWVMGLVRALYMQERFTDVIALLDTMLKKTPEDDSLWSLQANAYMGKKDMLAAAANFEVLDRMGKLETAQLSTLGDIYVNENMLDVAATAYLRAYEKDGGTNVTGPLRAAEILLAKEGYKASRDLLQKVQSGSSKLSPEDNRRVMKLEAKIGMAEGKEKEAVEILGKVAEQDPLDGETLLLLGGYYQRESNNEKAAFYYETAGGIEAFEADAKVRLAQLYTGMGKYADAIPLLKRAQDIKPRESVGKFLEELERFMKNRR</sequence>
<feature type="repeat" description="TPR" evidence="3">
    <location>
        <begin position="119"/>
        <end position="152"/>
    </location>
</feature>
<dbReference type="Gene3D" id="1.25.40.10">
    <property type="entry name" value="Tetratricopeptide repeat domain"/>
    <property type="match status" value="2"/>
</dbReference>
<dbReference type="PANTHER" id="PTHR45586:SF1">
    <property type="entry name" value="LIPOPOLYSACCHARIDE ASSEMBLY PROTEIN B"/>
    <property type="match status" value="1"/>
</dbReference>
<feature type="signal peptide" evidence="4">
    <location>
        <begin position="1"/>
        <end position="21"/>
    </location>
</feature>
<organism evidence="5 6">
    <name type="scientific">Prosthecobacter debontii</name>
    <dbReference type="NCBI Taxonomy" id="48467"/>
    <lineage>
        <taxon>Bacteria</taxon>
        <taxon>Pseudomonadati</taxon>
        <taxon>Verrucomicrobiota</taxon>
        <taxon>Verrucomicrobiia</taxon>
        <taxon>Verrucomicrobiales</taxon>
        <taxon>Verrucomicrobiaceae</taxon>
        <taxon>Prosthecobacter</taxon>
    </lineage>
</organism>
<evidence type="ECO:0000256" key="2">
    <source>
        <dbReference type="ARBA" id="ARBA00022803"/>
    </source>
</evidence>
<keyword evidence="2 3" id="KW-0802">TPR repeat</keyword>
<dbReference type="PROSITE" id="PS50005">
    <property type="entry name" value="TPR"/>
    <property type="match status" value="4"/>
</dbReference>
<dbReference type="OrthoDB" id="185499at2"/>
<feature type="repeat" description="TPR" evidence="3">
    <location>
        <begin position="85"/>
        <end position="118"/>
    </location>
</feature>